<dbReference type="Proteomes" id="UP000193083">
    <property type="component" value="Unassembled WGS sequence"/>
</dbReference>
<accession>A0A1X7MTV9</accession>
<dbReference type="InterPro" id="IPR001126">
    <property type="entry name" value="UmuC"/>
</dbReference>
<dbReference type="InterPro" id="IPR050356">
    <property type="entry name" value="SulA_CellDiv_inhibitor"/>
</dbReference>
<sequence>MGIADARAMHPSIEIVEEDPQADRQLLESLADWCNRYTPLVSIDGDDGLFLDITGCAHLFGGERALMKDLLARLRHQGFEARAGLASTPGAAWAAARFRSPVVIAPGTEAELLAPLPLTALRLDAGTIAGLKSVGLRTVAMVMEAPRAPIVRRFGPQVVLRLDQALGSVDEAISPRLPVPPLSVERRLAEPVERMEDIERLVLLLSQALKPHLEERGEGAERLELILFRVDGEVSRIATGSAVPLRESWRIAKLFHERLSALENRLDAGYGFDLARLAVVSAATLEDRQQNLSGDTAAHEEDAAFFADRVRARLGSAALTEPDLRQSHIPERATSVADAPMAKAIPAGMAERPLRLLRRSDPIEIIDGASLDFRWRRVDHSLHGKEGPERISPEWWRDAAAGTRDYYRIEDQDGRRYWIYREVPQAAGEAPQWHMQGLFA</sequence>
<evidence type="ECO:0000313" key="3">
    <source>
        <dbReference type="EMBL" id="SMH27577.1"/>
    </source>
</evidence>
<dbReference type="PANTHER" id="PTHR35369:SF2">
    <property type="entry name" value="BLR3025 PROTEIN"/>
    <property type="match status" value="1"/>
</dbReference>
<protein>
    <submittedName>
        <fullName evidence="3">Protein ImuB</fullName>
    </submittedName>
</protein>
<dbReference type="EMBL" id="FXBL01000004">
    <property type="protein sequence ID" value="SMH27577.1"/>
    <property type="molecule type" value="Genomic_DNA"/>
</dbReference>
<dbReference type="SUPFAM" id="SSF56672">
    <property type="entry name" value="DNA/RNA polymerases"/>
    <property type="match status" value="1"/>
</dbReference>
<reference evidence="3 4" key="1">
    <citation type="submission" date="2017-04" db="EMBL/GenBank/DDBJ databases">
        <authorList>
            <person name="Afonso C.L."/>
            <person name="Miller P.J."/>
            <person name="Scott M.A."/>
            <person name="Spackman E."/>
            <person name="Goraichik I."/>
            <person name="Dimitrov K.M."/>
            <person name="Suarez D.L."/>
            <person name="Swayne D.E."/>
        </authorList>
    </citation>
    <scope>NUCLEOTIDE SEQUENCE [LARGE SCALE GENOMIC DNA]</scope>
    <source>
        <strain evidence="3 4">B5P</strain>
    </source>
</reference>
<feature type="domain" description="UmuC" evidence="2">
    <location>
        <begin position="1"/>
        <end position="96"/>
    </location>
</feature>
<dbReference type="InterPro" id="IPR043502">
    <property type="entry name" value="DNA/RNA_pol_sf"/>
</dbReference>
<keyword evidence="1" id="KW-0227">DNA damage</keyword>
<dbReference type="CDD" id="cd03468">
    <property type="entry name" value="PolY_like"/>
    <property type="match status" value="1"/>
</dbReference>
<name>A0A1X7MTV9_9HYPH</name>
<dbReference type="GO" id="GO:0006281">
    <property type="term" value="P:DNA repair"/>
    <property type="evidence" value="ECO:0007669"/>
    <property type="project" value="InterPro"/>
</dbReference>
<organism evidence="3 4">
    <name type="scientific">Mesorhizobium australicum</name>
    <dbReference type="NCBI Taxonomy" id="536018"/>
    <lineage>
        <taxon>Bacteria</taxon>
        <taxon>Pseudomonadati</taxon>
        <taxon>Pseudomonadota</taxon>
        <taxon>Alphaproteobacteria</taxon>
        <taxon>Hyphomicrobiales</taxon>
        <taxon>Phyllobacteriaceae</taxon>
        <taxon>Mesorhizobium</taxon>
    </lineage>
</organism>
<dbReference type="Pfam" id="PF00817">
    <property type="entry name" value="IMS"/>
    <property type="match status" value="1"/>
</dbReference>
<gene>
    <name evidence="3" type="ORF">SAMN02982922_0567</name>
</gene>
<keyword evidence="4" id="KW-1185">Reference proteome</keyword>
<dbReference type="PANTHER" id="PTHR35369">
    <property type="entry name" value="BLR3025 PROTEIN-RELATED"/>
    <property type="match status" value="1"/>
</dbReference>
<dbReference type="AlphaFoldDB" id="A0A1X7MTV9"/>
<evidence type="ECO:0000259" key="2">
    <source>
        <dbReference type="Pfam" id="PF00817"/>
    </source>
</evidence>
<evidence type="ECO:0000256" key="1">
    <source>
        <dbReference type="ARBA" id="ARBA00022763"/>
    </source>
</evidence>
<evidence type="ECO:0000313" key="4">
    <source>
        <dbReference type="Proteomes" id="UP000193083"/>
    </source>
</evidence>
<proteinExistence type="predicted"/>